<organism evidence="1 2">
    <name type="scientific">Gossypium davidsonii</name>
    <name type="common">Davidson's cotton</name>
    <name type="synonym">Gossypium klotzschianum subsp. davidsonii</name>
    <dbReference type="NCBI Taxonomy" id="34287"/>
    <lineage>
        <taxon>Eukaryota</taxon>
        <taxon>Viridiplantae</taxon>
        <taxon>Streptophyta</taxon>
        <taxon>Embryophyta</taxon>
        <taxon>Tracheophyta</taxon>
        <taxon>Spermatophyta</taxon>
        <taxon>Magnoliopsida</taxon>
        <taxon>eudicotyledons</taxon>
        <taxon>Gunneridae</taxon>
        <taxon>Pentapetalae</taxon>
        <taxon>rosids</taxon>
        <taxon>malvids</taxon>
        <taxon>Malvales</taxon>
        <taxon>Malvaceae</taxon>
        <taxon>Malvoideae</taxon>
        <taxon>Gossypium</taxon>
    </lineage>
</organism>
<name>A0A7J8RY95_GOSDV</name>
<dbReference type="AlphaFoldDB" id="A0A7J8RY95"/>
<keyword evidence="2" id="KW-1185">Reference proteome</keyword>
<sequence>MHMHSAIPSRFLAVGSLTQFSPMLLSYAIQILDLHVLHG</sequence>
<evidence type="ECO:0000313" key="2">
    <source>
        <dbReference type="Proteomes" id="UP000593561"/>
    </source>
</evidence>
<gene>
    <name evidence="1" type="ORF">Godav_027682</name>
</gene>
<reference evidence="1 2" key="1">
    <citation type="journal article" date="2019" name="Genome Biol. Evol.">
        <title>Insights into the evolution of the New World diploid cottons (Gossypium, subgenus Houzingenia) based on genome sequencing.</title>
        <authorList>
            <person name="Grover C.E."/>
            <person name="Arick M.A. 2nd"/>
            <person name="Thrash A."/>
            <person name="Conover J.L."/>
            <person name="Sanders W.S."/>
            <person name="Peterson D.G."/>
            <person name="Frelichowski J.E."/>
            <person name="Scheffler J.A."/>
            <person name="Scheffler B.E."/>
            <person name="Wendel J.F."/>
        </authorList>
    </citation>
    <scope>NUCLEOTIDE SEQUENCE [LARGE SCALE GENOMIC DNA]</scope>
    <source>
        <strain evidence="1">27</strain>
        <tissue evidence="1">Leaf</tissue>
    </source>
</reference>
<evidence type="ECO:0000313" key="1">
    <source>
        <dbReference type="EMBL" id="MBA0618316.1"/>
    </source>
</evidence>
<proteinExistence type="predicted"/>
<dbReference type="Proteomes" id="UP000593561">
    <property type="component" value="Unassembled WGS sequence"/>
</dbReference>
<accession>A0A7J8RY95</accession>
<dbReference type="EMBL" id="JABFAC010000007">
    <property type="protein sequence ID" value="MBA0618316.1"/>
    <property type="molecule type" value="Genomic_DNA"/>
</dbReference>
<comment type="caution">
    <text evidence="1">The sequence shown here is derived from an EMBL/GenBank/DDBJ whole genome shotgun (WGS) entry which is preliminary data.</text>
</comment>
<feature type="non-terminal residue" evidence="1">
    <location>
        <position position="39"/>
    </location>
</feature>
<protein>
    <submittedName>
        <fullName evidence="1">Uncharacterized protein</fullName>
    </submittedName>
</protein>